<reference evidence="2 3" key="1">
    <citation type="journal article" date="2016" name="Environ. Microbiol.">
        <title>Genomic resolution of a cold subsurface aquifer community provides metabolic insights for novel microbes adapted to high CO concentrations.</title>
        <authorList>
            <person name="Probst A.J."/>
            <person name="Castelle C.J."/>
            <person name="Singh A."/>
            <person name="Brown C.T."/>
            <person name="Anantharaman K."/>
            <person name="Sharon I."/>
            <person name="Hug L.A."/>
            <person name="Burstein D."/>
            <person name="Emerson J.B."/>
            <person name="Thomas B.C."/>
            <person name="Banfield J.F."/>
        </authorList>
    </citation>
    <scope>NUCLEOTIDE SEQUENCE [LARGE SCALE GENOMIC DNA]</scope>
    <source>
        <strain evidence="2">CG2_30_44_31</strain>
    </source>
</reference>
<dbReference type="AlphaFoldDB" id="A0A1J5AWN3"/>
<feature type="transmembrane region" description="Helical" evidence="1">
    <location>
        <begin position="125"/>
        <end position="144"/>
    </location>
</feature>
<keyword evidence="1" id="KW-0812">Transmembrane</keyword>
<accession>A0A1J5AWN3</accession>
<feature type="transmembrane region" description="Helical" evidence="1">
    <location>
        <begin position="24"/>
        <end position="42"/>
    </location>
</feature>
<keyword evidence="1" id="KW-1133">Transmembrane helix</keyword>
<protein>
    <submittedName>
        <fullName evidence="2">Uncharacterized protein</fullName>
    </submittedName>
</protein>
<name>A0A1J5AWN3_9BACT</name>
<dbReference type="EMBL" id="MNXQ01000043">
    <property type="protein sequence ID" value="OIP03283.1"/>
    <property type="molecule type" value="Genomic_DNA"/>
</dbReference>
<comment type="caution">
    <text evidence="2">The sequence shown here is derived from an EMBL/GenBank/DDBJ whole genome shotgun (WGS) entry which is preliminary data.</text>
</comment>
<gene>
    <name evidence="2" type="ORF">AUK18_02350</name>
</gene>
<feature type="transmembrane region" description="Helical" evidence="1">
    <location>
        <begin position="54"/>
        <end position="77"/>
    </location>
</feature>
<evidence type="ECO:0000313" key="2">
    <source>
        <dbReference type="EMBL" id="OIP03283.1"/>
    </source>
</evidence>
<evidence type="ECO:0000313" key="3">
    <source>
        <dbReference type="Proteomes" id="UP000183605"/>
    </source>
</evidence>
<organism evidence="2 3">
    <name type="scientific">Candidatus Beckwithbacteria bacterium CG2_30_44_31</name>
    <dbReference type="NCBI Taxonomy" id="1805035"/>
    <lineage>
        <taxon>Bacteria</taxon>
        <taxon>Candidatus Beckwithiibacteriota</taxon>
    </lineage>
</organism>
<sequence length="146" mass="16608">MLVSSHALIGASLARLVPNPLFGYPLALGFHFLADLIPHWDLRTRQAQRSKLNTVFFSLSDAAIGFCLGFIIFKATVPLTYLFPMMFVAQLPDWLEGPYHIFGWNFPPFSTIKKLQSRLHRKLDLPWGLIWQILIVVLIVAYALPT</sequence>
<dbReference type="Proteomes" id="UP000183605">
    <property type="component" value="Unassembled WGS sequence"/>
</dbReference>
<proteinExistence type="predicted"/>
<evidence type="ECO:0000256" key="1">
    <source>
        <dbReference type="SAM" id="Phobius"/>
    </source>
</evidence>
<keyword evidence="1" id="KW-0472">Membrane</keyword>